<evidence type="ECO:0000313" key="1">
    <source>
        <dbReference type="Proteomes" id="UP000887580"/>
    </source>
</evidence>
<reference evidence="2" key="1">
    <citation type="submission" date="2022-11" db="UniProtKB">
        <authorList>
            <consortium name="WormBaseParasite"/>
        </authorList>
    </citation>
    <scope>IDENTIFICATION</scope>
</reference>
<dbReference type="WBParaSite" id="PS1159_v2.g14119.t1">
    <property type="protein sequence ID" value="PS1159_v2.g14119.t1"/>
    <property type="gene ID" value="PS1159_v2.g14119"/>
</dbReference>
<organism evidence="1 2">
    <name type="scientific">Panagrolaimus sp. PS1159</name>
    <dbReference type="NCBI Taxonomy" id="55785"/>
    <lineage>
        <taxon>Eukaryota</taxon>
        <taxon>Metazoa</taxon>
        <taxon>Ecdysozoa</taxon>
        <taxon>Nematoda</taxon>
        <taxon>Chromadorea</taxon>
        <taxon>Rhabditida</taxon>
        <taxon>Tylenchina</taxon>
        <taxon>Panagrolaimomorpha</taxon>
        <taxon>Panagrolaimoidea</taxon>
        <taxon>Panagrolaimidae</taxon>
        <taxon>Panagrolaimus</taxon>
    </lineage>
</organism>
<proteinExistence type="predicted"/>
<accession>A0AC35F864</accession>
<dbReference type="Proteomes" id="UP000887580">
    <property type="component" value="Unplaced"/>
</dbReference>
<sequence length="537" mass="62737">MDIDYVTKNPNLETCSDRQLLYECWARPKNILKYQPLYLIQQYFGTQLGLYYAWLGFYTQFLSFIAIIGVICIFFGFFTISSDVPSNDICSPNGIGSQVLICPNCDYYCDYMKLSGSCIYAKITYIFDNTSTIFFAAVMSIWATLFLECWKRYHEEIAYKWKIRDIELEDEVMRPEFQYRNLQQRINPVTQHYEPYLPPIEKFIRLFGSGITVLFFLCLVIAFVIGITVYRVIMMQVFHAMEGNQFFQSQAIIIVSFTVAIINLIFILIMNYAYTQLALKLTDWECPKTQTEFDDSYTVKVFLFQFVNYYASLFYIAFIKGRLSGVPGYETDTPTGRKIKIDGYRLEECDPTGCMVELVIQLLIIMCGQQLANAFIEMGYPKVMQWLQRYHLKVLETKKTRRRRECEQRRRDLCGCEDQPKKLHFGITLYEQDLALSANYEQFLFDEYLEMVLQFGFVTLFVAALPLAPLFALINNILEIRLDAYKMLVTTRKPIPAHAKNIGIWRTILEIMSTLAVLCNAFVIAFTSDFIPKLWTM</sequence>
<name>A0AC35F864_9BILA</name>
<evidence type="ECO:0000313" key="2">
    <source>
        <dbReference type="WBParaSite" id="PS1159_v2.g14119.t1"/>
    </source>
</evidence>
<protein>
    <submittedName>
        <fullName evidence="2">Anoctamin</fullName>
    </submittedName>
</protein>